<evidence type="ECO:0000313" key="3">
    <source>
        <dbReference type="Proteomes" id="UP001597451"/>
    </source>
</evidence>
<proteinExistence type="predicted"/>
<comment type="caution">
    <text evidence="2">The sequence shown here is derived from an EMBL/GenBank/DDBJ whole genome shotgun (WGS) entry which is preliminary data.</text>
</comment>
<keyword evidence="1" id="KW-0472">Membrane</keyword>
<reference evidence="3" key="1">
    <citation type="journal article" date="2019" name="Int. J. Syst. Evol. Microbiol.">
        <title>The Global Catalogue of Microorganisms (GCM) 10K type strain sequencing project: providing services to taxonomists for standard genome sequencing and annotation.</title>
        <authorList>
            <consortium name="The Broad Institute Genomics Platform"/>
            <consortium name="The Broad Institute Genome Sequencing Center for Infectious Disease"/>
            <person name="Wu L."/>
            <person name="Ma J."/>
        </authorList>
    </citation>
    <scope>NUCLEOTIDE SEQUENCE [LARGE SCALE GENOMIC DNA]</scope>
    <source>
        <strain evidence="3">TISTR 1858</strain>
    </source>
</reference>
<evidence type="ECO:0000313" key="2">
    <source>
        <dbReference type="EMBL" id="MFD2627944.1"/>
    </source>
</evidence>
<keyword evidence="1" id="KW-0812">Transmembrane</keyword>
<protein>
    <recommendedName>
        <fullName evidence="4">DUF945 domain-containing protein</fullName>
    </recommendedName>
</protein>
<dbReference type="Proteomes" id="UP001597451">
    <property type="component" value="Unassembled WGS sequence"/>
</dbReference>
<accession>A0ABW5PX33</accession>
<feature type="transmembrane region" description="Helical" evidence="1">
    <location>
        <begin position="20"/>
        <end position="40"/>
    </location>
</feature>
<dbReference type="EMBL" id="JBHUMX010000007">
    <property type="protein sequence ID" value="MFD2627944.1"/>
    <property type="molecule type" value="Genomic_DNA"/>
</dbReference>
<keyword evidence="3" id="KW-1185">Reference proteome</keyword>
<evidence type="ECO:0008006" key="4">
    <source>
        <dbReference type="Google" id="ProtNLM"/>
    </source>
</evidence>
<sequence>MDETVNNTPDQKKGVSKGLIAIIVAAVLVIGGSVAAFVLLDNSAKAQYLLAEKNSFEYIGETFKERYQPEMEWLETSKENPTESTVELSAEYNDPYGSTGYGMGMDPSQIINNSTITLTTAADMEGKKISTELAASVAGVEIDGVQFHVTAEKILLGLPFINDVLQLKDEDLGPLLKEVDPETFTGEESMNLEALFEGTNSEDLEYLKEEYGKMILDELPEDAFEQTEESIDVQDQSLDTEKITMQLSEQQVKDLIVTVLEKMKDDEKLKELIREQMSLQQFGSTMATADIDQVISDFESGLEDGINEIDKLSIPNGLNSTIWVHDDVIAQRDFSVEIGSTENDNTVALNVKGTQLLEDTQQTFNYDFSYDDGYSEGTMNLTGDFAWEDNQATDSLALTFGETVLSYNGEETLDGNAREFERTFSMEDPMSGEGSLIWSGNSNYEEGQMSSEHSFSVSSPQVSQDMFTLHATTEGQTIDSVELPSEDNVKDIGSMSVEEINQYFETEVAPQFQQWASELLYGGSGF</sequence>
<organism evidence="2 3">
    <name type="scientific">Oceanobacillus kapialis</name>
    <dbReference type="NCBI Taxonomy" id="481353"/>
    <lineage>
        <taxon>Bacteria</taxon>
        <taxon>Bacillati</taxon>
        <taxon>Bacillota</taxon>
        <taxon>Bacilli</taxon>
        <taxon>Bacillales</taxon>
        <taxon>Bacillaceae</taxon>
        <taxon>Oceanobacillus</taxon>
    </lineage>
</organism>
<evidence type="ECO:0000256" key="1">
    <source>
        <dbReference type="SAM" id="Phobius"/>
    </source>
</evidence>
<dbReference type="RefSeq" id="WP_379560618.1">
    <property type="nucleotide sequence ID" value="NZ_JBHUMX010000007.1"/>
</dbReference>
<name>A0ABW5PX33_9BACI</name>
<keyword evidence="1" id="KW-1133">Transmembrane helix</keyword>
<gene>
    <name evidence="2" type="ORF">ACFSUN_03930</name>
</gene>